<dbReference type="EMBL" id="GEGO01006034">
    <property type="protein sequence ID" value="JAR89370.1"/>
    <property type="molecule type" value="Transcribed_RNA"/>
</dbReference>
<reference evidence="2" key="1">
    <citation type="journal article" date="2018" name="PLoS Negl. Trop. Dis.">
        <title>Sialome diversity of ticks revealed by RNAseq of single tick salivary glands.</title>
        <authorList>
            <person name="Perner J."/>
            <person name="Kropackova S."/>
            <person name="Kopacek P."/>
            <person name="Ribeiro J.M."/>
        </authorList>
    </citation>
    <scope>NUCLEOTIDE SEQUENCE</scope>
    <source>
        <strain evidence="2">Siblings of single egg batch collected in Ceske Budejovice</strain>
        <tissue evidence="2">Salivary glands</tissue>
    </source>
</reference>
<sequence length="193" mass="21620">MQRTASSIIMKLSWLWYLRSLRILPVVKFQTSRKPSTEPVTRNWPSGEKRAHSMWALSPNLIMRASCVGKRSSSCSLRAALPRNKSRVLPGGSSPWCCCHFRAWPSRASRREGGTTLTSPDRAWAMAVRRRSLLLPPGYASWGSKYERASRFSRWMYLSGSSCFSLIMGSVCLSRDRAAPSSRSSMSSSTTCS</sequence>
<feature type="signal peptide" evidence="1">
    <location>
        <begin position="1"/>
        <end position="20"/>
    </location>
</feature>
<accession>A0A147BEY3</accession>
<keyword evidence="1" id="KW-0732">Signal</keyword>
<protein>
    <recommendedName>
        <fullName evidence="3">Secreted protein</fullName>
    </recommendedName>
</protein>
<evidence type="ECO:0000256" key="1">
    <source>
        <dbReference type="SAM" id="SignalP"/>
    </source>
</evidence>
<name>A0A147BEY3_IXORI</name>
<proteinExistence type="predicted"/>
<feature type="chain" id="PRO_5007542123" description="Secreted protein" evidence="1">
    <location>
        <begin position="21"/>
        <end position="193"/>
    </location>
</feature>
<dbReference type="AlphaFoldDB" id="A0A147BEY3"/>
<evidence type="ECO:0008006" key="3">
    <source>
        <dbReference type="Google" id="ProtNLM"/>
    </source>
</evidence>
<organism evidence="2">
    <name type="scientific">Ixodes ricinus</name>
    <name type="common">Common tick</name>
    <name type="synonym">Acarus ricinus</name>
    <dbReference type="NCBI Taxonomy" id="34613"/>
    <lineage>
        <taxon>Eukaryota</taxon>
        <taxon>Metazoa</taxon>
        <taxon>Ecdysozoa</taxon>
        <taxon>Arthropoda</taxon>
        <taxon>Chelicerata</taxon>
        <taxon>Arachnida</taxon>
        <taxon>Acari</taxon>
        <taxon>Parasitiformes</taxon>
        <taxon>Ixodida</taxon>
        <taxon>Ixodoidea</taxon>
        <taxon>Ixodidae</taxon>
        <taxon>Ixodinae</taxon>
        <taxon>Ixodes</taxon>
    </lineage>
</organism>
<evidence type="ECO:0000313" key="2">
    <source>
        <dbReference type="EMBL" id="JAR89370.1"/>
    </source>
</evidence>